<gene>
    <name evidence="1" type="ORF">BV22DRAFT_1083684</name>
</gene>
<evidence type="ECO:0000313" key="1">
    <source>
        <dbReference type="EMBL" id="KAH7928076.1"/>
    </source>
</evidence>
<accession>A0ACB8BRB8</accession>
<keyword evidence="2" id="KW-1185">Reference proteome</keyword>
<proteinExistence type="predicted"/>
<protein>
    <submittedName>
        <fullName evidence="1">Uncharacterized protein</fullName>
    </submittedName>
</protein>
<dbReference type="EMBL" id="MU266357">
    <property type="protein sequence ID" value="KAH7928076.1"/>
    <property type="molecule type" value="Genomic_DNA"/>
</dbReference>
<sequence>MASPPNSRARGDQPHLVSLVLQSKKALQHGEQLCSRANSLSNASAQCSLDVLALDAKVKWISESVLEQLKLAANVAKSIEHKRALLDRQIGDLDAVRTERTNTLDNVLESLGAQLVPPDFHQMSSDSSLFGSQHSDKGANGNPVIFDPRHSPSATVRNTAFERKGRQADRTKWKTLRDFVDDGAIEDVLEAVESDRTRLDDIVASTYDYPETLSTAIGSIRSSLPISRGLPSIEAILTAQEKTSTHMAGHLESLAGHYDQMAGALRDSEDGEIFGEEDLQDMNRDTDELPSIMGELEEGVKSIAEAHEQLLAAKTSAQQQLDTHSSTLDDLDQLGEIMSDMLQKQQEVEDECQEVLDGLQQRLLVIEDLHHRFVLYQSSFNKLLVEIARRRQYREAAEKIVEGMMTQLQAMTEEERKVREDFNAEHGAHIPADICLCIEAPPTRWEVTPWDGDVRETLPHVDNDLLVQAKEKLSSFSNVEVSLPGSDSM</sequence>
<name>A0ACB8BRB8_9AGAM</name>
<organism evidence="1 2">
    <name type="scientific">Leucogyrophana mollusca</name>
    <dbReference type="NCBI Taxonomy" id="85980"/>
    <lineage>
        <taxon>Eukaryota</taxon>
        <taxon>Fungi</taxon>
        <taxon>Dikarya</taxon>
        <taxon>Basidiomycota</taxon>
        <taxon>Agaricomycotina</taxon>
        <taxon>Agaricomycetes</taxon>
        <taxon>Agaricomycetidae</taxon>
        <taxon>Boletales</taxon>
        <taxon>Boletales incertae sedis</taxon>
        <taxon>Leucogyrophana</taxon>
    </lineage>
</organism>
<evidence type="ECO:0000313" key="2">
    <source>
        <dbReference type="Proteomes" id="UP000790709"/>
    </source>
</evidence>
<dbReference type="Proteomes" id="UP000790709">
    <property type="component" value="Unassembled WGS sequence"/>
</dbReference>
<comment type="caution">
    <text evidence="1">The sequence shown here is derived from an EMBL/GenBank/DDBJ whole genome shotgun (WGS) entry which is preliminary data.</text>
</comment>
<reference evidence="1" key="1">
    <citation type="journal article" date="2021" name="New Phytol.">
        <title>Evolutionary innovations through gain and loss of genes in the ectomycorrhizal Boletales.</title>
        <authorList>
            <person name="Wu G."/>
            <person name="Miyauchi S."/>
            <person name="Morin E."/>
            <person name="Kuo A."/>
            <person name="Drula E."/>
            <person name="Varga T."/>
            <person name="Kohler A."/>
            <person name="Feng B."/>
            <person name="Cao Y."/>
            <person name="Lipzen A."/>
            <person name="Daum C."/>
            <person name="Hundley H."/>
            <person name="Pangilinan J."/>
            <person name="Johnson J."/>
            <person name="Barry K."/>
            <person name="LaButti K."/>
            <person name="Ng V."/>
            <person name="Ahrendt S."/>
            <person name="Min B."/>
            <person name="Choi I.G."/>
            <person name="Park H."/>
            <person name="Plett J.M."/>
            <person name="Magnuson J."/>
            <person name="Spatafora J.W."/>
            <person name="Nagy L.G."/>
            <person name="Henrissat B."/>
            <person name="Grigoriev I.V."/>
            <person name="Yang Z.L."/>
            <person name="Xu J."/>
            <person name="Martin F.M."/>
        </authorList>
    </citation>
    <scope>NUCLEOTIDE SEQUENCE</scope>
    <source>
        <strain evidence="1">KUC20120723A-06</strain>
    </source>
</reference>